<accession>A0AAN8FKU8</accession>
<evidence type="ECO:0000313" key="2">
    <source>
        <dbReference type="Proteomes" id="UP001331761"/>
    </source>
</evidence>
<dbReference type="AlphaFoldDB" id="A0AAN8FKU8"/>
<evidence type="ECO:0000313" key="1">
    <source>
        <dbReference type="EMBL" id="KAK5981936.1"/>
    </source>
</evidence>
<reference evidence="1 2" key="1">
    <citation type="submission" date="2019-10" db="EMBL/GenBank/DDBJ databases">
        <title>Assembly and Annotation for the nematode Trichostrongylus colubriformis.</title>
        <authorList>
            <person name="Martin J."/>
        </authorList>
    </citation>
    <scope>NUCLEOTIDE SEQUENCE [LARGE SCALE GENOMIC DNA]</scope>
    <source>
        <strain evidence="1">G859</strain>
        <tissue evidence="1">Whole worm</tissue>
    </source>
</reference>
<organism evidence="1 2">
    <name type="scientific">Trichostrongylus colubriformis</name>
    <name type="common">Black scour worm</name>
    <dbReference type="NCBI Taxonomy" id="6319"/>
    <lineage>
        <taxon>Eukaryota</taxon>
        <taxon>Metazoa</taxon>
        <taxon>Ecdysozoa</taxon>
        <taxon>Nematoda</taxon>
        <taxon>Chromadorea</taxon>
        <taxon>Rhabditida</taxon>
        <taxon>Rhabditina</taxon>
        <taxon>Rhabditomorpha</taxon>
        <taxon>Strongyloidea</taxon>
        <taxon>Trichostrongylidae</taxon>
        <taxon>Trichostrongylus</taxon>
    </lineage>
</organism>
<dbReference type="EMBL" id="WIXE01005725">
    <property type="protein sequence ID" value="KAK5981936.1"/>
    <property type="molecule type" value="Genomic_DNA"/>
</dbReference>
<dbReference type="PANTHER" id="PTHR35017:SF6">
    <property type="entry name" value="SHKT DOMAIN-CONTAINING PROTEIN"/>
    <property type="match status" value="1"/>
</dbReference>
<dbReference type="Proteomes" id="UP001331761">
    <property type="component" value="Unassembled WGS sequence"/>
</dbReference>
<keyword evidence="2" id="KW-1185">Reference proteome</keyword>
<gene>
    <name evidence="1" type="ORF">GCK32_003590</name>
</gene>
<dbReference type="PANTHER" id="PTHR35017">
    <property type="entry name" value="PROTEIN CBG16223-RELATED"/>
    <property type="match status" value="1"/>
</dbReference>
<proteinExistence type="predicted"/>
<protein>
    <submittedName>
        <fullName evidence="1">Uncharacterized protein</fullName>
    </submittedName>
</protein>
<name>A0AAN8FKU8_TRICO</name>
<sequence length="216" mass="25191">MKNCKPPEHYRGYPHWEYRDWGTKDFRDSHMIRLLLTFLFNVTVLSVAQIHRHRVSLIYPGMVRSRAFSRYKSHARGNGPKLIPVMDSSKALPCCLDESSTMCKTLRISDPDGFTKRCNAEPDFSLVVCCKACNDVTANYRERGAEFFNTLNDTSVCFDRMSKSYCSRFHSNADTWSTKRWSCNSEHFRLAFRVCRQSCGFCTMDWRNSPEPMRCN</sequence>
<comment type="caution">
    <text evidence="1">The sequence shown here is derived from an EMBL/GenBank/DDBJ whole genome shotgun (WGS) entry which is preliminary data.</text>
</comment>